<dbReference type="GeneTree" id="ENSGT00940000176997"/>
<dbReference type="SUPFAM" id="SSF46689">
    <property type="entry name" value="Homeodomain-like"/>
    <property type="match status" value="1"/>
</dbReference>
<protein>
    <recommendedName>
        <fullName evidence="1">Transposase Tc1-like domain-containing protein</fullName>
    </recommendedName>
</protein>
<dbReference type="Pfam" id="PF01498">
    <property type="entry name" value="HTH_Tnp_Tc3_2"/>
    <property type="match status" value="1"/>
</dbReference>
<sequence>DQRVGRTLTSNSGGTLKTALFLRMSVSTVSYTIQRQLETGRNSCRKRSGRPKVTTQLEDKFLSLTSWRDRYLTAQQLQAQLNSGRKKHVSVSTAKRRFCAAGLTGRVAVRKPFLKGQSRAWKHRLWTTADWTNLISLLLLI</sequence>
<feature type="domain" description="Transposase Tc1-like" evidence="1">
    <location>
        <begin position="68"/>
        <end position="119"/>
    </location>
</feature>
<dbReference type="Proteomes" id="UP000694620">
    <property type="component" value="Chromosome 4"/>
</dbReference>
<name>A0A8C4RMC3_ERPCA</name>
<reference evidence="2" key="2">
    <citation type="submission" date="2025-08" db="UniProtKB">
        <authorList>
            <consortium name="Ensembl"/>
        </authorList>
    </citation>
    <scope>IDENTIFICATION</scope>
</reference>
<keyword evidence="3" id="KW-1185">Reference proteome</keyword>
<dbReference type="InterPro" id="IPR002492">
    <property type="entry name" value="Transposase_Tc1-like"/>
</dbReference>
<dbReference type="GO" id="GO:0006313">
    <property type="term" value="P:DNA transposition"/>
    <property type="evidence" value="ECO:0007669"/>
    <property type="project" value="InterPro"/>
</dbReference>
<reference evidence="2" key="3">
    <citation type="submission" date="2025-09" db="UniProtKB">
        <authorList>
            <consortium name="Ensembl"/>
        </authorList>
    </citation>
    <scope>IDENTIFICATION</scope>
</reference>
<dbReference type="AlphaFoldDB" id="A0A8C4RMC3"/>
<dbReference type="GO" id="GO:0003677">
    <property type="term" value="F:DNA binding"/>
    <property type="evidence" value="ECO:0007669"/>
    <property type="project" value="InterPro"/>
</dbReference>
<dbReference type="GO" id="GO:0015074">
    <property type="term" value="P:DNA integration"/>
    <property type="evidence" value="ECO:0007669"/>
    <property type="project" value="InterPro"/>
</dbReference>
<dbReference type="InterPro" id="IPR009057">
    <property type="entry name" value="Homeodomain-like_sf"/>
</dbReference>
<organism evidence="2 3">
    <name type="scientific">Erpetoichthys calabaricus</name>
    <name type="common">Rope fish</name>
    <name type="synonym">Calamoichthys calabaricus</name>
    <dbReference type="NCBI Taxonomy" id="27687"/>
    <lineage>
        <taxon>Eukaryota</taxon>
        <taxon>Metazoa</taxon>
        <taxon>Chordata</taxon>
        <taxon>Craniata</taxon>
        <taxon>Vertebrata</taxon>
        <taxon>Euteleostomi</taxon>
        <taxon>Actinopterygii</taxon>
        <taxon>Polypteriformes</taxon>
        <taxon>Polypteridae</taxon>
        <taxon>Erpetoichthys</taxon>
    </lineage>
</organism>
<accession>A0A8C4RMC3</accession>
<reference evidence="2" key="1">
    <citation type="submission" date="2021-06" db="EMBL/GenBank/DDBJ databases">
        <authorList>
            <consortium name="Wellcome Sanger Institute Data Sharing"/>
        </authorList>
    </citation>
    <scope>NUCLEOTIDE SEQUENCE [LARGE SCALE GENOMIC DNA]</scope>
</reference>
<evidence type="ECO:0000259" key="1">
    <source>
        <dbReference type="Pfam" id="PF01498"/>
    </source>
</evidence>
<evidence type="ECO:0000313" key="3">
    <source>
        <dbReference type="Proteomes" id="UP000694620"/>
    </source>
</evidence>
<proteinExistence type="predicted"/>
<evidence type="ECO:0000313" key="2">
    <source>
        <dbReference type="Ensembl" id="ENSECRP00000004090.1"/>
    </source>
</evidence>
<dbReference type="Ensembl" id="ENSECRT00000004154.1">
    <property type="protein sequence ID" value="ENSECRP00000004090.1"/>
    <property type="gene ID" value="ENSECRG00000002787.1"/>
</dbReference>